<evidence type="ECO:0000313" key="6">
    <source>
        <dbReference type="EMBL" id="NYI10086.1"/>
    </source>
</evidence>
<dbReference type="InterPro" id="IPR009010">
    <property type="entry name" value="Asp_de-COase-like_dom_sf"/>
</dbReference>
<dbReference type="AlphaFoldDB" id="A0A7Y9YD91"/>
<dbReference type="Pfam" id="PF00384">
    <property type="entry name" value="Molybdopterin"/>
    <property type="match status" value="1"/>
</dbReference>
<dbReference type="InterPro" id="IPR006657">
    <property type="entry name" value="MoPterin_dinucl-bd_dom"/>
</dbReference>
<keyword evidence="3" id="KW-0408">Iron</keyword>
<name>A0A7Y9YD91_9ACTN</name>
<keyword evidence="7" id="KW-1185">Reference proteome</keyword>
<feature type="domain" description="4Fe-4S Mo/W bis-MGD-type" evidence="5">
    <location>
        <begin position="3"/>
        <end position="59"/>
    </location>
</feature>
<dbReference type="RefSeq" id="WP_179530978.1">
    <property type="nucleotide sequence ID" value="NZ_BAAAPP010000004.1"/>
</dbReference>
<dbReference type="Gene3D" id="2.20.25.90">
    <property type="entry name" value="ADC-like domains"/>
    <property type="match status" value="1"/>
</dbReference>
<accession>A0A7Y9YD91</accession>
<dbReference type="InterPro" id="IPR006656">
    <property type="entry name" value="Mopterin_OxRdtase"/>
</dbReference>
<keyword evidence="4" id="KW-0411">Iron-sulfur</keyword>
<comment type="similarity">
    <text evidence="1">Belongs to the prokaryotic molybdopterin-containing oxidoreductase family.</text>
</comment>
<evidence type="ECO:0000256" key="3">
    <source>
        <dbReference type="ARBA" id="ARBA00023004"/>
    </source>
</evidence>
<sequence>MTQTTVSTYCRLCEPLCGMVATVEDGRLVSLRADDEHPLSRGYACPKGLAFPEVQHDPDRVLHPLRRVPGGAPGDFEQVSWEEALDDIAARLRTLVDTHGGGSVGQFFGNPVGFNITGTLWAGALMSALGTGHQYSVGSQDINSRYVASKLLYGSISQVPFPDLRGTDLLLVLGANPLVSRASGVRAPRVKEHLSAIVAGGGRVVVVDPRRSETARAFEHVSIEPDGDAYLLASLIQVLDEEGLVDGEAVARQAVGAETLLAAVAPFTPEATATRTGIEPGVVRALARDLAAAPRAAVYGRTGTCLGQHATLVSVLIDALALVTGNLDREGGVLLGQAVVPFEETAERAGRLTYDAQRSRIGGFPDVMGTWPAAIMADEITTPGEGQLRALFVLAGNPVLSSVDGPGLAAALEQLDLMVALDLYVNETNRHADYVLPATTWLEREDVPFAIVASSPWPHVQHTPAVLEPAGEARQEWEVFDEIARRAGISLFLPAWAATLTRPLRALARRAGARTTPWTLVDLLLRTGPHGDRFGLRRGGLSLKRLRAERHGVMLPPASGGRLAEVVRHPHGKVDLAPGQLAAEWDRLRSALEVETDPAYPLKMIGLREMRSQNSWMHNSPTLMKGRNRRHTARIHPDDAAEAGVADGDLVRIRSAVGVIETVAQLTDEVRRGTIACPHGWGHDAGWSVANAAGGANTNELASARVEDVEFLAGMARLNGIPVRLEAAVGAVG</sequence>
<dbReference type="GO" id="GO:0043546">
    <property type="term" value="F:molybdopterin cofactor binding"/>
    <property type="evidence" value="ECO:0007669"/>
    <property type="project" value="InterPro"/>
</dbReference>
<evidence type="ECO:0000256" key="1">
    <source>
        <dbReference type="ARBA" id="ARBA00010312"/>
    </source>
</evidence>
<reference evidence="6 7" key="1">
    <citation type="submission" date="2020-07" db="EMBL/GenBank/DDBJ databases">
        <title>Sequencing the genomes of 1000 actinobacteria strains.</title>
        <authorList>
            <person name="Klenk H.-P."/>
        </authorList>
    </citation>
    <scope>NUCLEOTIDE SEQUENCE [LARGE SCALE GENOMIC DNA]</scope>
    <source>
        <strain evidence="6 7">DSM 18248</strain>
    </source>
</reference>
<dbReference type="SMART" id="SM00926">
    <property type="entry name" value="Molybdop_Fe4S4"/>
    <property type="match status" value="1"/>
</dbReference>
<proteinExistence type="inferred from homology"/>
<dbReference type="GO" id="GO:0051536">
    <property type="term" value="F:iron-sulfur cluster binding"/>
    <property type="evidence" value="ECO:0007669"/>
    <property type="project" value="UniProtKB-KW"/>
</dbReference>
<evidence type="ECO:0000259" key="5">
    <source>
        <dbReference type="PROSITE" id="PS51669"/>
    </source>
</evidence>
<dbReference type="GO" id="GO:0008863">
    <property type="term" value="F:formate dehydrogenase (NAD+) activity"/>
    <property type="evidence" value="ECO:0007669"/>
    <property type="project" value="UniProtKB-EC"/>
</dbReference>
<gene>
    <name evidence="6" type="ORF">BKA05_001601</name>
</gene>
<dbReference type="SUPFAM" id="SSF53706">
    <property type="entry name" value="Formate dehydrogenase/DMSO reductase, domains 1-3"/>
    <property type="match status" value="1"/>
</dbReference>
<dbReference type="EMBL" id="JACBZI010000001">
    <property type="protein sequence ID" value="NYI10086.1"/>
    <property type="molecule type" value="Genomic_DNA"/>
</dbReference>
<dbReference type="Proteomes" id="UP000537326">
    <property type="component" value="Unassembled WGS sequence"/>
</dbReference>
<dbReference type="PANTHER" id="PTHR43742:SF2">
    <property type="entry name" value="ASSIMILATORY NITRATE REDUCTASE CATALYTIC SUBUNIT"/>
    <property type="match status" value="1"/>
</dbReference>
<dbReference type="InterPro" id="IPR050612">
    <property type="entry name" value="Prok_Mopterin_Oxidored"/>
</dbReference>
<protein>
    <submittedName>
        <fullName evidence="6">Formate dehydrogenase</fullName>
        <ecNumber evidence="6">1.17.1.9</ecNumber>
    </submittedName>
</protein>
<dbReference type="Gene3D" id="2.40.40.20">
    <property type="match status" value="1"/>
</dbReference>
<dbReference type="Gene3D" id="3.40.228.10">
    <property type="entry name" value="Dimethylsulfoxide Reductase, domain 2"/>
    <property type="match status" value="1"/>
</dbReference>
<evidence type="ECO:0000313" key="7">
    <source>
        <dbReference type="Proteomes" id="UP000537326"/>
    </source>
</evidence>
<dbReference type="PANTHER" id="PTHR43742">
    <property type="entry name" value="TRIMETHYLAMINE-N-OXIDE REDUCTASE"/>
    <property type="match status" value="1"/>
</dbReference>
<dbReference type="GO" id="GO:0046872">
    <property type="term" value="F:metal ion binding"/>
    <property type="evidence" value="ECO:0007669"/>
    <property type="project" value="UniProtKB-KW"/>
</dbReference>
<comment type="caution">
    <text evidence="6">The sequence shown here is derived from an EMBL/GenBank/DDBJ whole genome shotgun (WGS) entry which is preliminary data.</text>
</comment>
<dbReference type="InterPro" id="IPR006963">
    <property type="entry name" value="Mopterin_OxRdtase_4Fe-4S_dom"/>
</dbReference>
<dbReference type="Pfam" id="PF04879">
    <property type="entry name" value="Molybdop_Fe4S4"/>
    <property type="match status" value="1"/>
</dbReference>
<dbReference type="Pfam" id="PF01568">
    <property type="entry name" value="Molydop_binding"/>
    <property type="match status" value="1"/>
</dbReference>
<evidence type="ECO:0000256" key="2">
    <source>
        <dbReference type="ARBA" id="ARBA00022723"/>
    </source>
</evidence>
<evidence type="ECO:0000256" key="4">
    <source>
        <dbReference type="ARBA" id="ARBA00023014"/>
    </source>
</evidence>
<keyword evidence="6" id="KW-0560">Oxidoreductase</keyword>
<dbReference type="Gene3D" id="3.40.50.740">
    <property type="match status" value="1"/>
</dbReference>
<dbReference type="EC" id="1.17.1.9" evidence="6"/>
<keyword evidence="2" id="KW-0479">Metal-binding</keyword>
<dbReference type="SUPFAM" id="SSF50692">
    <property type="entry name" value="ADC-like"/>
    <property type="match status" value="1"/>
</dbReference>
<dbReference type="PROSITE" id="PS51669">
    <property type="entry name" value="4FE4S_MOW_BIS_MGD"/>
    <property type="match status" value="1"/>
</dbReference>
<organism evidence="6 7">
    <name type="scientific">Nocardioides marinus</name>
    <dbReference type="NCBI Taxonomy" id="374514"/>
    <lineage>
        <taxon>Bacteria</taxon>
        <taxon>Bacillati</taxon>
        <taxon>Actinomycetota</taxon>
        <taxon>Actinomycetes</taxon>
        <taxon>Propionibacteriales</taxon>
        <taxon>Nocardioidaceae</taxon>
        <taxon>Nocardioides</taxon>
    </lineage>
</organism>